<protein>
    <recommendedName>
        <fullName evidence="3">LytR/CpsA/Psr regulator C-terminal domain-containing protein</fullName>
    </recommendedName>
</protein>
<dbReference type="Gene3D" id="3.30.70.2390">
    <property type="match status" value="1"/>
</dbReference>
<proteinExistence type="predicted"/>
<feature type="compositionally biased region" description="Basic and acidic residues" evidence="1">
    <location>
        <begin position="15"/>
        <end position="38"/>
    </location>
</feature>
<gene>
    <name evidence="4" type="ORF">HMPREF2128_07465</name>
</gene>
<name>A0A095YCB4_9MICC</name>
<feature type="transmembrane region" description="Helical" evidence="2">
    <location>
        <begin position="63"/>
        <end position="84"/>
    </location>
</feature>
<evidence type="ECO:0000313" key="4">
    <source>
        <dbReference type="EMBL" id="KGF20095.1"/>
    </source>
</evidence>
<organism evidence="4 5">
    <name type="scientific">Pseudoglutamicibacter albus DNF00011</name>
    <dbReference type="NCBI Taxonomy" id="1401063"/>
    <lineage>
        <taxon>Bacteria</taxon>
        <taxon>Bacillati</taxon>
        <taxon>Actinomycetota</taxon>
        <taxon>Actinomycetes</taxon>
        <taxon>Micrococcales</taxon>
        <taxon>Micrococcaceae</taxon>
        <taxon>Pseudoglutamicibacter</taxon>
    </lineage>
</organism>
<keyword evidence="2" id="KW-0812">Transmembrane</keyword>
<evidence type="ECO:0000313" key="5">
    <source>
        <dbReference type="Proteomes" id="UP000053528"/>
    </source>
</evidence>
<dbReference type="EMBL" id="JRNH01000022">
    <property type="protein sequence ID" value="KGF20095.1"/>
    <property type="molecule type" value="Genomic_DNA"/>
</dbReference>
<dbReference type="Pfam" id="PF13399">
    <property type="entry name" value="LytR_C"/>
    <property type="match status" value="1"/>
</dbReference>
<keyword evidence="2" id="KW-0472">Membrane</keyword>
<sequence>MSVKNSDSMPASTPPEDHDAETRNTDEHSTGERNIGEDRVVASEPLPLLITEQDQVVAKRARAWVMAGLIALSVAGATLGYVWWQRGTWSPDFRAPNPAVVCPVWSLTPAEPREVTLNVFNASQREGIATDAANHLRERGFDVKTVRNATLDPETAESVAMIYAGPEDTGKALAVQKQIPGSQVVLQPDRTNGILDLALGVKYKGVASVEKIRHGNGMLNCTKPWFER</sequence>
<evidence type="ECO:0000256" key="2">
    <source>
        <dbReference type="SAM" id="Phobius"/>
    </source>
</evidence>
<evidence type="ECO:0000259" key="3">
    <source>
        <dbReference type="Pfam" id="PF13399"/>
    </source>
</evidence>
<dbReference type="RefSeq" id="WP_052048526.1">
    <property type="nucleotide sequence ID" value="NZ_JRNH01000022.1"/>
</dbReference>
<feature type="domain" description="LytR/CpsA/Psr regulator C-terminal" evidence="3">
    <location>
        <begin position="114"/>
        <end position="203"/>
    </location>
</feature>
<dbReference type="AlphaFoldDB" id="A0A095YCB4"/>
<dbReference type="InterPro" id="IPR027381">
    <property type="entry name" value="LytR/CpsA/Psr_C"/>
</dbReference>
<dbReference type="Proteomes" id="UP000053528">
    <property type="component" value="Unassembled WGS sequence"/>
</dbReference>
<feature type="compositionally biased region" description="Polar residues" evidence="1">
    <location>
        <begin position="1"/>
        <end position="11"/>
    </location>
</feature>
<accession>A0A095YCB4</accession>
<evidence type="ECO:0000256" key="1">
    <source>
        <dbReference type="SAM" id="MobiDB-lite"/>
    </source>
</evidence>
<reference evidence="4 5" key="1">
    <citation type="submission" date="2014-07" db="EMBL/GenBank/DDBJ databases">
        <authorList>
            <person name="McCorrison J."/>
            <person name="Sanka R."/>
            <person name="Torralba M."/>
            <person name="Gillis M."/>
            <person name="Haft D.H."/>
            <person name="Methe B."/>
            <person name="Sutton G."/>
            <person name="Nelson K.E."/>
        </authorList>
    </citation>
    <scope>NUCLEOTIDE SEQUENCE [LARGE SCALE GENOMIC DNA]</scope>
    <source>
        <strain evidence="4 5">DNF00011</strain>
    </source>
</reference>
<feature type="region of interest" description="Disordered" evidence="1">
    <location>
        <begin position="1"/>
        <end position="38"/>
    </location>
</feature>
<comment type="caution">
    <text evidence="4">The sequence shown here is derived from an EMBL/GenBank/DDBJ whole genome shotgun (WGS) entry which is preliminary data.</text>
</comment>
<keyword evidence="2" id="KW-1133">Transmembrane helix</keyword>